<organism evidence="1">
    <name type="scientific">marine sediment metagenome</name>
    <dbReference type="NCBI Taxonomy" id="412755"/>
    <lineage>
        <taxon>unclassified sequences</taxon>
        <taxon>metagenomes</taxon>
        <taxon>ecological metagenomes</taxon>
    </lineage>
</organism>
<comment type="caution">
    <text evidence="1">The sequence shown here is derived from an EMBL/GenBank/DDBJ whole genome shotgun (WGS) entry which is preliminary data.</text>
</comment>
<feature type="non-terminal residue" evidence="1">
    <location>
        <position position="161"/>
    </location>
</feature>
<dbReference type="AlphaFoldDB" id="X1U6R1"/>
<name>X1U6R1_9ZZZZ</name>
<gene>
    <name evidence="1" type="ORF">S12H4_15738</name>
</gene>
<dbReference type="SUPFAM" id="SSF46689">
    <property type="entry name" value="Homeodomain-like"/>
    <property type="match status" value="1"/>
</dbReference>
<protein>
    <submittedName>
        <fullName evidence="1">Uncharacterized protein</fullName>
    </submittedName>
</protein>
<dbReference type="EMBL" id="BARW01007579">
    <property type="protein sequence ID" value="GAI87974.1"/>
    <property type="molecule type" value="Genomic_DNA"/>
</dbReference>
<dbReference type="Pfam" id="PF13565">
    <property type="entry name" value="HTH_32"/>
    <property type="match status" value="1"/>
</dbReference>
<proteinExistence type="predicted"/>
<evidence type="ECO:0000313" key="1">
    <source>
        <dbReference type="EMBL" id="GAI87974.1"/>
    </source>
</evidence>
<accession>X1U6R1</accession>
<dbReference type="InterPro" id="IPR009057">
    <property type="entry name" value="Homeodomain-like_sf"/>
</dbReference>
<sequence>MTKKNKQAQIKTLEQVLRKGKLNRREYIRVQAVYLNLKGHTHKQIVQTTLKSIDAIEKWITLFNKQGIKGLKDKPTNRARHYTLSKEQKDKIKKLINKNSPARLGIKGEFWNPSLLKQLVQKEFNISYKTRKAYIDLLKHCGLTYQKVQYKDSRENKGYKD</sequence>
<reference evidence="1" key="1">
    <citation type="journal article" date="2014" name="Front. Microbiol.">
        <title>High frequency of phylogenetically diverse reductive dehalogenase-homologous genes in deep subseafloor sedimentary metagenomes.</title>
        <authorList>
            <person name="Kawai M."/>
            <person name="Futagami T."/>
            <person name="Toyoda A."/>
            <person name="Takaki Y."/>
            <person name="Nishi S."/>
            <person name="Hori S."/>
            <person name="Arai W."/>
            <person name="Tsubouchi T."/>
            <person name="Morono Y."/>
            <person name="Uchiyama I."/>
            <person name="Ito T."/>
            <person name="Fujiyama A."/>
            <person name="Inagaki F."/>
            <person name="Takami H."/>
        </authorList>
    </citation>
    <scope>NUCLEOTIDE SEQUENCE</scope>
    <source>
        <strain evidence="1">Expedition CK06-06</strain>
    </source>
</reference>